<evidence type="ECO:0000256" key="1">
    <source>
        <dbReference type="SAM" id="MobiDB-lite"/>
    </source>
</evidence>
<evidence type="ECO:0000313" key="2">
    <source>
        <dbReference type="EMBL" id="CAD7418096.1"/>
    </source>
</evidence>
<feature type="region of interest" description="Disordered" evidence="1">
    <location>
        <begin position="16"/>
        <end position="63"/>
    </location>
</feature>
<dbReference type="AlphaFoldDB" id="A0A7R9DNM0"/>
<name>A0A7R9DNM0_TIMCR</name>
<proteinExistence type="predicted"/>
<dbReference type="EMBL" id="OC334216">
    <property type="protein sequence ID" value="CAD7418096.1"/>
    <property type="molecule type" value="Genomic_DNA"/>
</dbReference>
<feature type="compositionally biased region" description="Polar residues" evidence="1">
    <location>
        <begin position="24"/>
        <end position="61"/>
    </location>
</feature>
<accession>A0A7R9DNM0</accession>
<gene>
    <name evidence="2" type="ORF">TCEB3V08_LOCUS13184</name>
</gene>
<organism evidence="2">
    <name type="scientific">Timema cristinae</name>
    <name type="common">Walking stick</name>
    <dbReference type="NCBI Taxonomy" id="61476"/>
    <lineage>
        <taxon>Eukaryota</taxon>
        <taxon>Metazoa</taxon>
        <taxon>Ecdysozoa</taxon>
        <taxon>Arthropoda</taxon>
        <taxon>Hexapoda</taxon>
        <taxon>Insecta</taxon>
        <taxon>Pterygota</taxon>
        <taxon>Neoptera</taxon>
        <taxon>Polyneoptera</taxon>
        <taxon>Phasmatodea</taxon>
        <taxon>Timematodea</taxon>
        <taxon>Timematoidea</taxon>
        <taxon>Timematidae</taxon>
        <taxon>Timema</taxon>
    </lineage>
</organism>
<protein>
    <submittedName>
        <fullName evidence="2">Uncharacterized protein</fullName>
    </submittedName>
</protein>
<sequence length="157" mass="17314">MRGNKHLVTIVVCSGDRRTKGRSSRTASTVEGNTSGTITTFGGTMRGISTPTTRKATGGSRTQKEDCLRLGSDLYERERKSLPILPRKGLFADNRRFGPGVFTQPDGRQDVGLWRGPRLVRLSAVMDGVPRLGTSLEAKVKLLRYRTLVPIKEVRQS</sequence>
<reference evidence="2" key="1">
    <citation type="submission" date="2020-11" db="EMBL/GenBank/DDBJ databases">
        <authorList>
            <person name="Tran Van P."/>
        </authorList>
    </citation>
    <scope>NUCLEOTIDE SEQUENCE</scope>
</reference>